<accession>A0ABP0G1X2</accession>
<keyword evidence="3" id="KW-1185">Reference proteome</keyword>
<feature type="compositionally biased region" description="Polar residues" evidence="1">
    <location>
        <begin position="85"/>
        <end position="97"/>
    </location>
</feature>
<reference evidence="2 3" key="1">
    <citation type="submission" date="2024-02" db="EMBL/GenBank/DDBJ databases">
        <authorList>
            <person name="Daric V."/>
            <person name="Darras S."/>
        </authorList>
    </citation>
    <scope>NUCLEOTIDE SEQUENCE [LARGE SCALE GENOMIC DNA]</scope>
</reference>
<feature type="region of interest" description="Disordered" evidence="1">
    <location>
        <begin position="83"/>
        <end position="112"/>
    </location>
</feature>
<evidence type="ECO:0000313" key="3">
    <source>
        <dbReference type="Proteomes" id="UP001642483"/>
    </source>
</evidence>
<dbReference type="Proteomes" id="UP001642483">
    <property type="component" value="Unassembled WGS sequence"/>
</dbReference>
<name>A0ABP0G1X2_CLALP</name>
<protein>
    <submittedName>
        <fullName evidence="2">Uncharacterized protein</fullName>
    </submittedName>
</protein>
<comment type="caution">
    <text evidence="2">The sequence shown here is derived from an EMBL/GenBank/DDBJ whole genome shotgun (WGS) entry which is preliminary data.</text>
</comment>
<evidence type="ECO:0000256" key="1">
    <source>
        <dbReference type="SAM" id="MobiDB-lite"/>
    </source>
</evidence>
<sequence length="112" mass="12581">MEDADSVQRSPLFSLLVEARRLFALVLGEVVANESRLSPASTSLSIGIKARNTLKLRLWYIAGRISRYSSLNQYIQKHADKVLTPGTSLTPPRQVSSTRDRGKIGKYKIHRQ</sequence>
<proteinExistence type="predicted"/>
<evidence type="ECO:0000313" key="2">
    <source>
        <dbReference type="EMBL" id="CAK8684659.1"/>
    </source>
</evidence>
<dbReference type="EMBL" id="CAWYQH010000098">
    <property type="protein sequence ID" value="CAK8684659.1"/>
    <property type="molecule type" value="Genomic_DNA"/>
</dbReference>
<organism evidence="2 3">
    <name type="scientific">Clavelina lepadiformis</name>
    <name type="common">Light-bulb sea squirt</name>
    <name type="synonym">Ascidia lepadiformis</name>
    <dbReference type="NCBI Taxonomy" id="159417"/>
    <lineage>
        <taxon>Eukaryota</taxon>
        <taxon>Metazoa</taxon>
        <taxon>Chordata</taxon>
        <taxon>Tunicata</taxon>
        <taxon>Ascidiacea</taxon>
        <taxon>Aplousobranchia</taxon>
        <taxon>Clavelinidae</taxon>
        <taxon>Clavelina</taxon>
    </lineage>
</organism>
<gene>
    <name evidence="2" type="ORF">CVLEPA_LOCUS15638</name>
</gene>